<dbReference type="PROSITE" id="PS50405">
    <property type="entry name" value="GST_CTER"/>
    <property type="match status" value="1"/>
</dbReference>
<evidence type="ECO:0000313" key="6">
    <source>
        <dbReference type="Proteomes" id="UP000566819"/>
    </source>
</evidence>
<evidence type="ECO:0000256" key="3">
    <source>
        <dbReference type="ARBA" id="ARBA00047960"/>
    </source>
</evidence>
<comment type="catalytic activity">
    <reaction evidence="3">
        <text>RX + glutathione = an S-substituted glutathione + a halide anion + H(+)</text>
        <dbReference type="Rhea" id="RHEA:16437"/>
        <dbReference type="ChEBI" id="CHEBI:15378"/>
        <dbReference type="ChEBI" id="CHEBI:16042"/>
        <dbReference type="ChEBI" id="CHEBI:17792"/>
        <dbReference type="ChEBI" id="CHEBI:57925"/>
        <dbReference type="ChEBI" id="CHEBI:90779"/>
        <dbReference type="EC" id="2.5.1.18"/>
    </reaction>
</comment>
<dbReference type="EMBL" id="JAAMPI010000148">
    <property type="protein sequence ID" value="KAF4634973.1"/>
    <property type="molecule type" value="Genomic_DNA"/>
</dbReference>
<dbReference type="PANTHER" id="PTHR44051">
    <property type="entry name" value="GLUTATHIONE S-TRANSFERASE-RELATED"/>
    <property type="match status" value="1"/>
</dbReference>
<dbReference type="InterPro" id="IPR004046">
    <property type="entry name" value="GST_C"/>
</dbReference>
<comment type="caution">
    <text evidence="5">The sequence shown here is derived from an EMBL/GenBank/DDBJ whole genome shotgun (WGS) entry which is preliminary data.</text>
</comment>
<reference evidence="5 6" key="1">
    <citation type="submission" date="2020-03" db="EMBL/GenBank/DDBJ databases">
        <title>Draft Genome Sequence of Cudoniella acicularis.</title>
        <authorList>
            <person name="Buettner E."/>
            <person name="Kellner H."/>
        </authorList>
    </citation>
    <scope>NUCLEOTIDE SEQUENCE [LARGE SCALE GENOMIC DNA]</scope>
    <source>
        <strain evidence="5 6">DSM 108380</strain>
    </source>
</reference>
<protein>
    <recommendedName>
        <fullName evidence="1">glutathione transferase</fullName>
        <ecNumber evidence="1">2.5.1.18</ecNumber>
    </recommendedName>
</protein>
<evidence type="ECO:0000256" key="1">
    <source>
        <dbReference type="ARBA" id="ARBA00012452"/>
    </source>
</evidence>
<dbReference type="OrthoDB" id="422574at2759"/>
<name>A0A8H4RSU7_9HELO</name>
<sequence>MLGSAAGTRNRGPKHGHHLVRIWSYNQYLIETYDKENELSFATTPEKHLLDEWLFFQASGQGPYFGRALWFSYFHKEQLPSAKERYYGEIKRITKVLDRALEEKEYLVSNKCTFAGLAFVPWYWGVAAMGGAKPGLYAEVLSENPNFKAWLERLSARASVEKAVAARAEASAKK</sequence>
<evidence type="ECO:0000256" key="2">
    <source>
        <dbReference type="ARBA" id="ARBA00022679"/>
    </source>
</evidence>
<proteinExistence type="predicted"/>
<organism evidence="5 6">
    <name type="scientific">Cudoniella acicularis</name>
    <dbReference type="NCBI Taxonomy" id="354080"/>
    <lineage>
        <taxon>Eukaryota</taxon>
        <taxon>Fungi</taxon>
        <taxon>Dikarya</taxon>
        <taxon>Ascomycota</taxon>
        <taxon>Pezizomycotina</taxon>
        <taxon>Leotiomycetes</taxon>
        <taxon>Helotiales</taxon>
        <taxon>Tricladiaceae</taxon>
        <taxon>Cudoniella</taxon>
    </lineage>
</organism>
<dbReference type="AlphaFoldDB" id="A0A8H4RSU7"/>
<dbReference type="EC" id="2.5.1.18" evidence="1"/>
<dbReference type="InterPro" id="IPR010987">
    <property type="entry name" value="Glutathione-S-Trfase_C-like"/>
</dbReference>
<dbReference type="Proteomes" id="UP000566819">
    <property type="component" value="Unassembled WGS sequence"/>
</dbReference>
<feature type="domain" description="GST C-terminal" evidence="4">
    <location>
        <begin position="43"/>
        <end position="174"/>
    </location>
</feature>
<evidence type="ECO:0000313" key="5">
    <source>
        <dbReference type="EMBL" id="KAF4634973.1"/>
    </source>
</evidence>
<keyword evidence="2" id="KW-0808">Transferase</keyword>
<keyword evidence="6" id="KW-1185">Reference proteome</keyword>
<gene>
    <name evidence="5" type="ORF">G7Y89_g3107</name>
</gene>
<dbReference type="PANTHER" id="PTHR44051:SF20">
    <property type="entry name" value="GLUTATHIONE TRANSFERASE 1 (EUROFUNG)"/>
    <property type="match status" value="1"/>
</dbReference>
<dbReference type="GO" id="GO:0004364">
    <property type="term" value="F:glutathione transferase activity"/>
    <property type="evidence" value="ECO:0007669"/>
    <property type="project" value="UniProtKB-EC"/>
</dbReference>
<dbReference type="Pfam" id="PF00043">
    <property type="entry name" value="GST_C"/>
    <property type="match status" value="1"/>
</dbReference>
<dbReference type="SUPFAM" id="SSF47616">
    <property type="entry name" value="GST C-terminal domain-like"/>
    <property type="match status" value="1"/>
</dbReference>
<dbReference type="InterPro" id="IPR036282">
    <property type="entry name" value="Glutathione-S-Trfase_C_sf"/>
</dbReference>
<accession>A0A8H4RSU7</accession>
<dbReference type="Gene3D" id="1.20.1050.10">
    <property type="match status" value="1"/>
</dbReference>
<evidence type="ECO:0000259" key="4">
    <source>
        <dbReference type="PROSITE" id="PS50405"/>
    </source>
</evidence>